<dbReference type="GO" id="GO:0003700">
    <property type="term" value="F:DNA-binding transcription factor activity"/>
    <property type="evidence" value="ECO:0007669"/>
    <property type="project" value="InterPro"/>
</dbReference>
<keyword evidence="2" id="KW-0678">Repressor</keyword>
<evidence type="ECO:0000256" key="5">
    <source>
        <dbReference type="ARBA" id="ARBA00023125"/>
    </source>
</evidence>
<dbReference type="EMBL" id="ADCY02000044">
    <property type="protein sequence ID" value="EFG30503.1"/>
    <property type="molecule type" value="Genomic_DNA"/>
</dbReference>
<dbReference type="Pfam" id="PF01475">
    <property type="entry name" value="FUR"/>
    <property type="match status" value="1"/>
</dbReference>
<dbReference type="InterPro" id="IPR036390">
    <property type="entry name" value="WH_DNA-bd_sf"/>
</dbReference>
<evidence type="ECO:0000256" key="7">
    <source>
        <dbReference type="PIRSR" id="PIRSR602481-1"/>
    </source>
</evidence>
<sequence>MVIAKEKILADCISRGAQVTPLREQVLDIVLQLDGVIKAYTVLAQMQRVSQNVVAPPTAYRALDFWADLGVLHKIPAVNGYILCHHAQHECNHHCNDVHEHNSSFILVCTECGAVDEQSLNQEWAALRTGVERSGFSLKEEHVVLTGVCAKCQHHLDLD</sequence>
<dbReference type="InterPro" id="IPR043135">
    <property type="entry name" value="Fur_C"/>
</dbReference>
<feature type="binding site" evidence="7">
    <location>
        <position position="149"/>
    </location>
    <ligand>
        <name>Zn(2+)</name>
        <dbReference type="ChEBI" id="CHEBI:29105"/>
    </ligand>
</feature>
<evidence type="ECO:0000256" key="1">
    <source>
        <dbReference type="ARBA" id="ARBA00007957"/>
    </source>
</evidence>
<dbReference type="InterPro" id="IPR036388">
    <property type="entry name" value="WH-like_DNA-bd_sf"/>
</dbReference>
<keyword evidence="5" id="KW-0238">DNA-binding</keyword>
<dbReference type="RefSeq" id="WP_002642440.1">
    <property type="nucleotide sequence ID" value="NZ_CP019448.1"/>
</dbReference>
<accession>V9HLN2</accession>
<dbReference type="GO" id="GO:0005829">
    <property type="term" value="C:cytosol"/>
    <property type="evidence" value="ECO:0007669"/>
    <property type="project" value="TreeGrafter"/>
</dbReference>
<name>V9HLN2_9NEIS</name>
<dbReference type="KEGG" id="smur:BWP33_10925"/>
<dbReference type="STRING" id="641147.HMPREF9021_01469"/>
<dbReference type="SUPFAM" id="SSF46785">
    <property type="entry name" value="Winged helix' DNA-binding domain"/>
    <property type="match status" value="1"/>
</dbReference>
<dbReference type="OrthoDB" id="9801127at2"/>
<reference evidence="8 9" key="1">
    <citation type="submission" date="2010-03" db="EMBL/GenBank/DDBJ databases">
        <authorList>
            <consortium name="The Broad Institute Genome Sequencing Platform"/>
            <person name="Ward D."/>
            <person name="Earl A."/>
            <person name="Feldgarden M."/>
            <person name="Gevers D."/>
            <person name="Young S."/>
            <person name="Zeng Q."/>
            <person name="Koehrsen M."/>
            <person name="Alvarado L."/>
            <person name="Berlin A.M."/>
            <person name="Borenstein D."/>
            <person name="Chapman S.B."/>
            <person name="Chen Z."/>
            <person name="Engels R."/>
            <person name="Freedman E."/>
            <person name="Gellesch M."/>
            <person name="Goldberg J."/>
            <person name="Griggs A."/>
            <person name="Gujja S."/>
            <person name="Heilman E.R."/>
            <person name="Heiman D.I."/>
            <person name="Hepburn T.A."/>
            <person name="Howarth C."/>
            <person name="Jen D."/>
            <person name="Larson L."/>
            <person name="Mehta T."/>
            <person name="Park D."/>
            <person name="Pearson M."/>
            <person name="Richards J."/>
            <person name="Roberts A."/>
            <person name="Saif S."/>
            <person name="Shea T.D."/>
            <person name="Shenoy N."/>
            <person name="Sisk P."/>
            <person name="Stolte C."/>
            <person name="Sykes S.N."/>
            <person name="Walk T."/>
            <person name="White J."/>
            <person name="Yandava C."/>
            <person name="Izard J."/>
            <person name="Baranova O.V."/>
            <person name="Blanton J.M."/>
            <person name="Tanner A.C."/>
            <person name="Dewhirst F."/>
            <person name="Haas B."/>
            <person name="Nusbaum C."/>
            <person name="Birren B."/>
        </authorList>
    </citation>
    <scope>NUCLEOTIDE SEQUENCE [LARGE SCALE GENOMIC DNA]</scope>
    <source>
        <strain evidence="8 9">ATCC 29453</strain>
    </source>
</reference>
<dbReference type="Gene3D" id="1.10.10.10">
    <property type="entry name" value="Winged helix-like DNA-binding domain superfamily/Winged helix DNA-binding domain"/>
    <property type="match status" value="1"/>
</dbReference>
<feature type="binding site" evidence="7">
    <location>
        <position position="112"/>
    </location>
    <ligand>
        <name>Zn(2+)</name>
        <dbReference type="ChEBI" id="CHEBI:29105"/>
    </ligand>
</feature>
<comment type="caution">
    <text evidence="8">The sequence shown here is derived from an EMBL/GenBank/DDBJ whole genome shotgun (WGS) entry which is preliminary data.</text>
</comment>
<keyword evidence="6" id="KW-0804">Transcription</keyword>
<evidence type="ECO:0000256" key="3">
    <source>
        <dbReference type="ARBA" id="ARBA00022833"/>
    </source>
</evidence>
<keyword evidence="9" id="KW-1185">Reference proteome</keyword>
<dbReference type="GO" id="GO:0045892">
    <property type="term" value="P:negative regulation of DNA-templated transcription"/>
    <property type="evidence" value="ECO:0007669"/>
    <property type="project" value="TreeGrafter"/>
</dbReference>
<keyword evidence="3 7" id="KW-0862">Zinc</keyword>
<dbReference type="eggNOG" id="COG0735">
    <property type="taxonomic scope" value="Bacteria"/>
</dbReference>
<dbReference type="PANTHER" id="PTHR33202:SF6">
    <property type="entry name" value="ZINC UPTAKE REGULATION PROTEIN"/>
    <property type="match status" value="1"/>
</dbReference>
<dbReference type="Gene3D" id="3.30.1490.190">
    <property type="match status" value="1"/>
</dbReference>
<gene>
    <name evidence="8" type="ORF">HMPREF9021_01469</name>
</gene>
<evidence type="ECO:0000256" key="2">
    <source>
        <dbReference type="ARBA" id="ARBA00022491"/>
    </source>
</evidence>
<feature type="binding site" evidence="7">
    <location>
        <position position="109"/>
    </location>
    <ligand>
        <name>Zn(2+)</name>
        <dbReference type="ChEBI" id="CHEBI:29105"/>
    </ligand>
</feature>
<dbReference type="GO" id="GO:1900376">
    <property type="term" value="P:regulation of secondary metabolite biosynthetic process"/>
    <property type="evidence" value="ECO:0007669"/>
    <property type="project" value="TreeGrafter"/>
</dbReference>
<proteinExistence type="inferred from homology"/>
<organism evidence="8 9">
    <name type="scientific">Simonsiella muelleri ATCC 29453</name>
    <dbReference type="NCBI Taxonomy" id="641147"/>
    <lineage>
        <taxon>Bacteria</taxon>
        <taxon>Pseudomonadati</taxon>
        <taxon>Pseudomonadota</taxon>
        <taxon>Betaproteobacteria</taxon>
        <taxon>Neisseriales</taxon>
        <taxon>Neisseriaceae</taxon>
        <taxon>Simonsiella</taxon>
    </lineage>
</organism>
<evidence type="ECO:0000256" key="4">
    <source>
        <dbReference type="ARBA" id="ARBA00023015"/>
    </source>
</evidence>
<evidence type="ECO:0000313" key="9">
    <source>
        <dbReference type="Proteomes" id="UP000017813"/>
    </source>
</evidence>
<comment type="similarity">
    <text evidence="1">Belongs to the Fur family.</text>
</comment>
<dbReference type="HOGENOM" id="CLU_096072_2_1_4"/>
<dbReference type="InterPro" id="IPR002481">
    <property type="entry name" value="FUR"/>
</dbReference>
<reference evidence="8 9" key="2">
    <citation type="submission" date="2011-10" db="EMBL/GenBank/DDBJ databases">
        <title>The Genome Sequence of Simonsiella muelleri ATCC 29453.</title>
        <authorList>
            <consortium name="The Broad Institute Genome Sequencing Platform"/>
            <consortium name="The Broad Institute Genome Sequencing Center for Infectious Disease"/>
            <person name="Earl A."/>
            <person name="Ward D."/>
            <person name="Feldgarden M."/>
            <person name="Gevers D."/>
            <person name="Izard J."/>
            <person name="Baranova O.V."/>
            <person name="Blanton J.M."/>
            <person name="Tanner A.C."/>
            <person name="Dewhirst F."/>
            <person name="Young S.K."/>
            <person name="Zeng Q."/>
            <person name="Gargeya S."/>
            <person name="Fitzgerald M."/>
            <person name="Haas B."/>
            <person name="Abouelleil A."/>
            <person name="Alvarado L."/>
            <person name="Arachchi H.M."/>
            <person name="Berlin A."/>
            <person name="Brown A."/>
            <person name="Chapman S.B."/>
            <person name="Chen Z."/>
            <person name="Dunbar C."/>
            <person name="Freedman E."/>
            <person name="Gearin G."/>
            <person name="Goldberg J."/>
            <person name="Griggs A."/>
            <person name="Gujja S."/>
            <person name="Heiman D."/>
            <person name="Howarth C."/>
            <person name="Larson L."/>
            <person name="Lui A."/>
            <person name="MacDonald P.J.P."/>
            <person name="Montmayeur A."/>
            <person name="Murphy C."/>
            <person name="Neiman D."/>
            <person name="Pearson M."/>
            <person name="Priest M."/>
            <person name="Roberts A."/>
            <person name="Saif S."/>
            <person name="Shea T."/>
            <person name="Shenoy N."/>
            <person name="Sisk P."/>
            <person name="Stolte C."/>
            <person name="Sykes S."/>
            <person name="Wortman J."/>
            <person name="Nusbaum C."/>
            <person name="Birren B."/>
        </authorList>
    </citation>
    <scope>NUCLEOTIDE SEQUENCE [LARGE SCALE GENOMIC DNA]</scope>
    <source>
        <strain evidence="8 9">ATCC 29453</strain>
    </source>
</reference>
<keyword evidence="4" id="KW-0805">Transcription regulation</keyword>
<keyword evidence="7" id="KW-0479">Metal-binding</keyword>
<dbReference type="AlphaFoldDB" id="V9HLN2"/>
<feature type="binding site" evidence="7">
    <location>
        <position position="152"/>
    </location>
    <ligand>
        <name>Zn(2+)</name>
        <dbReference type="ChEBI" id="CHEBI:29105"/>
    </ligand>
</feature>
<evidence type="ECO:0000256" key="6">
    <source>
        <dbReference type="ARBA" id="ARBA00023163"/>
    </source>
</evidence>
<protein>
    <submittedName>
        <fullName evidence="8">Uncharacterized protein</fullName>
    </submittedName>
</protein>
<dbReference type="PANTHER" id="PTHR33202">
    <property type="entry name" value="ZINC UPTAKE REGULATION PROTEIN"/>
    <property type="match status" value="1"/>
</dbReference>
<evidence type="ECO:0000313" key="8">
    <source>
        <dbReference type="EMBL" id="EFG30503.1"/>
    </source>
</evidence>
<dbReference type="GO" id="GO:0000976">
    <property type="term" value="F:transcription cis-regulatory region binding"/>
    <property type="evidence" value="ECO:0007669"/>
    <property type="project" value="TreeGrafter"/>
</dbReference>
<dbReference type="GO" id="GO:0008270">
    <property type="term" value="F:zinc ion binding"/>
    <property type="evidence" value="ECO:0007669"/>
    <property type="project" value="TreeGrafter"/>
</dbReference>
<dbReference type="Proteomes" id="UP000017813">
    <property type="component" value="Unassembled WGS sequence"/>
</dbReference>
<comment type="cofactor">
    <cofactor evidence="7">
        <name>Zn(2+)</name>
        <dbReference type="ChEBI" id="CHEBI:29105"/>
    </cofactor>
    <text evidence="7">Binds 1 zinc ion per subunit.</text>
</comment>